<dbReference type="InterPro" id="IPR057983">
    <property type="entry name" value="NAA35-like_N"/>
</dbReference>
<feature type="domain" description="NAA35-like N-terminal" evidence="5">
    <location>
        <begin position="53"/>
        <end position="197"/>
    </location>
</feature>
<dbReference type="Pfam" id="PF04112">
    <property type="entry name" value="Mak10"/>
    <property type="match status" value="1"/>
</dbReference>
<proteinExistence type="inferred from homology"/>
<gene>
    <name evidence="7" type="ORF">PGT21_015816</name>
</gene>
<comment type="subcellular location">
    <subcellularLocation>
        <location evidence="1">Cytoplasm</location>
    </subcellularLocation>
</comment>
<dbReference type="PANTHER" id="PTHR21373:SF0">
    <property type="entry name" value="N-ALPHA-ACETYLTRANSFERASE 35, NATC AUXILIARY SUBUNIT"/>
    <property type="match status" value="1"/>
</dbReference>
<feature type="compositionally biased region" description="Low complexity" evidence="4">
    <location>
        <begin position="687"/>
        <end position="696"/>
    </location>
</feature>
<evidence type="ECO:0000256" key="3">
    <source>
        <dbReference type="ARBA" id="ARBA00022490"/>
    </source>
</evidence>
<evidence type="ECO:0000259" key="6">
    <source>
        <dbReference type="Pfam" id="PF25789"/>
    </source>
</evidence>
<name>A0A5B0NKV3_PUCGR</name>
<dbReference type="GO" id="GO:0031417">
    <property type="term" value="C:NatC complex"/>
    <property type="evidence" value="ECO:0007669"/>
    <property type="project" value="InterPro"/>
</dbReference>
<keyword evidence="8" id="KW-1185">Reference proteome</keyword>
<comment type="similarity">
    <text evidence="2">Belongs to the MAK10 family.</text>
</comment>
<feature type="region of interest" description="Disordered" evidence="4">
    <location>
        <begin position="1"/>
        <end position="36"/>
    </location>
</feature>
<organism evidence="7 8">
    <name type="scientific">Puccinia graminis f. sp. tritici</name>
    <dbReference type="NCBI Taxonomy" id="56615"/>
    <lineage>
        <taxon>Eukaryota</taxon>
        <taxon>Fungi</taxon>
        <taxon>Dikarya</taxon>
        <taxon>Basidiomycota</taxon>
        <taxon>Pucciniomycotina</taxon>
        <taxon>Pucciniomycetes</taxon>
        <taxon>Pucciniales</taxon>
        <taxon>Pucciniaceae</taxon>
        <taxon>Puccinia</taxon>
    </lineage>
</organism>
<evidence type="ECO:0008006" key="9">
    <source>
        <dbReference type="Google" id="ProtNLM"/>
    </source>
</evidence>
<protein>
    <recommendedName>
        <fullName evidence="9">Mak10 subunit, NatC N(Alpha)-terminal acetyltransferase</fullName>
    </recommendedName>
</protein>
<evidence type="ECO:0000256" key="4">
    <source>
        <dbReference type="SAM" id="MobiDB-lite"/>
    </source>
</evidence>
<dbReference type="Pfam" id="PF25789">
    <property type="entry name" value="TPR_NAA35"/>
    <property type="match status" value="1"/>
</dbReference>
<evidence type="ECO:0000256" key="1">
    <source>
        <dbReference type="ARBA" id="ARBA00004496"/>
    </source>
</evidence>
<sequence length="734" mass="82971">MLPSCPAHDRPESSPGEDGRQKKLPKQEEDEEDREWTDITPTLIQGAHQLAKNEILIAPHLDLIDIISAIEIMDPRMDSGVGRSTQPDPQFDPLQPLTASEVATIIDLSLACEVTWYTGRLLSQTVLTSSYLRHLDSLKSHPDQVVKHVLRASLLGLVKSCAIVSDEISKDNLRENEDVNSEQQTIDIYEDIDVTQTLEALDEAYSILKSWPNELDGYRIPLMERVRFRIEFLYSLALLSSSPTVETVSQVEAHLDSALEALGCTQRDPTYPAHSTLSFSAQNDPVRAAFNLNFYQTVSSNSPPRPVYFPHSFAFLVDMTRRILEELSLVSQVALANSFSDWMSFFHAFSRREPMAFPFVRSYLMSLFQSGNVIGLDPDRSLNWLAKDCMTNLSAGRLCFPSNGSDTNTYMLNRLAGFLVNYLSAFAANRARGRRILSNSLSEWKSLYNTTWVNQLDLAPSTLQRLQALIYYFSIESGLQMTLMGFDLELYELDDDRRAMWWVVERLSERAWLLLKILSDGAESLDAKLIRILGKLAGVAGQLTRRKNKHAGTPPSEFRLREAVFERRIKLLKARQANFDDSTLVSELDLPAPLLDYQAFVSSELVVLTPTDLDATLQDIKDQLLEILFLNRRHNTISILQLQCYLNCLIKSTKNMIQINQTYSSSRPAEMDPGNDEPLSLKTLKISSSSSNSNDNDNGHQRGRIQLDEHPKNQMDCQLIGLGYSDLASKWFII</sequence>
<dbReference type="InterPro" id="IPR057982">
    <property type="entry name" value="TPR_NAA35"/>
</dbReference>
<comment type="caution">
    <text evidence="7">The sequence shown here is derived from an EMBL/GenBank/DDBJ whole genome shotgun (WGS) entry which is preliminary data.</text>
</comment>
<keyword evidence="3" id="KW-0963">Cytoplasm</keyword>
<feature type="compositionally biased region" description="Basic and acidic residues" evidence="4">
    <location>
        <begin position="7"/>
        <end position="27"/>
    </location>
</feature>
<feature type="compositionally biased region" description="Basic and acidic residues" evidence="4">
    <location>
        <begin position="697"/>
        <end position="708"/>
    </location>
</feature>
<accession>A0A5B0NKV3</accession>
<evidence type="ECO:0000313" key="7">
    <source>
        <dbReference type="EMBL" id="KAA1089373.1"/>
    </source>
</evidence>
<dbReference type="Proteomes" id="UP000324748">
    <property type="component" value="Unassembled WGS sequence"/>
</dbReference>
<dbReference type="AlphaFoldDB" id="A0A5B0NKV3"/>
<dbReference type="InterPro" id="IPR007244">
    <property type="entry name" value="Naa35_N"/>
</dbReference>
<evidence type="ECO:0000259" key="5">
    <source>
        <dbReference type="Pfam" id="PF04112"/>
    </source>
</evidence>
<dbReference type="OrthoDB" id="269405at2759"/>
<evidence type="ECO:0000256" key="2">
    <source>
        <dbReference type="ARBA" id="ARBA00006289"/>
    </source>
</evidence>
<dbReference type="EMBL" id="VSWC01000093">
    <property type="protein sequence ID" value="KAA1089373.1"/>
    <property type="molecule type" value="Genomic_DNA"/>
</dbReference>
<evidence type="ECO:0000313" key="8">
    <source>
        <dbReference type="Proteomes" id="UP000324748"/>
    </source>
</evidence>
<feature type="region of interest" description="Disordered" evidence="4">
    <location>
        <begin position="686"/>
        <end position="708"/>
    </location>
</feature>
<reference evidence="7 8" key="1">
    <citation type="submission" date="2019-05" db="EMBL/GenBank/DDBJ databases">
        <title>Emergence of the Ug99 lineage of the wheat stem rust pathogen through somatic hybridization.</title>
        <authorList>
            <person name="Li F."/>
            <person name="Upadhyaya N.M."/>
            <person name="Sperschneider J."/>
            <person name="Matny O."/>
            <person name="Nguyen-Phuc H."/>
            <person name="Mago R."/>
            <person name="Raley C."/>
            <person name="Miller M.E."/>
            <person name="Silverstein K.A.T."/>
            <person name="Henningsen E."/>
            <person name="Hirsch C.D."/>
            <person name="Visser B."/>
            <person name="Pretorius Z.A."/>
            <person name="Steffenson B.J."/>
            <person name="Schwessinger B."/>
            <person name="Dodds P.N."/>
            <person name="Figueroa M."/>
        </authorList>
    </citation>
    <scope>NUCLEOTIDE SEQUENCE [LARGE SCALE GENOMIC DNA]</scope>
    <source>
        <strain evidence="7">21-0</strain>
    </source>
</reference>
<dbReference type="PANTHER" id="PTHR21373">
    <property type="entry name" value="GLUCOSE REPRESSIBLE PROTEIN MAK10"/>
    <property type="match status" value="1"/>
</dbReference>
<feature type="domain" description="NAA35-like TPR repeats" evidence="6">
    <location>
        <begin position="331"/>
        <end position="508"/>
    </location>
</feature>